<dbReference type="AlphaFoldDB" id="A0A3S7H3Q4"/>
<reference evidence="4 6" key="2">
    <citation type="submission" date="2018-08" db="EMBL/GenBank/DDBJ databases">
        <authorList>
            <person name="Lorentzen P. G. S. M."/>
        </authorList>
    </citation>
    <scope>NUCLEOTIDE SEQUENCE [LARGE SCALE GENOMIC DNA]</scope>
    <source>
        <strain evidence="4 6">CRBO_1381</strain>
    </source>
</reference>
<dbReference type="EMBL" id="LR031358">
    <property type="protein sequence ID" value="VDB97901.1"/>
    <property type="molecule type" value="Genomic_DNA"/>
</dbReference>
<dbReference type="Proteomes" id="UP000294726">
    <property type="component" value="Chromosome"/>
</dbReference>
<evidence type="ECO:0000313" key="2">
    <source>
        <dbReference type="EMBL" id="MDV7714907.1"/>
    </source>
</evidence>
<organism evidence="3 5">
    <name type="scientific">Oenococcus oeni</name>
    <name type="common">Leuconostoc oenos</name>
    <dbReference type="NCBI Taxonomy" id="1247"/>
    <lineage>
        <taxon>Bacteria</taxon>
        <taxon>Bacillati</taxon>
        <taxon>Bacillota</taxon>
        <taxon>Bacilli</taxon>
        <taxon>Lactobacillales</taxon>
        <taxon>Lactobacillaceae</taxon>
        <taxon>Oenococcus</taxon>
    </lineage>
</organism>
<feature type="transmembrane region" description="Helical" evidence="1">
    <location>
        <begin position="80"/>
        <end position="100"/>
    </location>
</feature>
<keyword evidence="1" id="KW-0812">Transmembrane</keyword>
<evidence type="ECO:0000313" key="6">
    <source>
        <dbReference type="Proteomes" id="UP000294726"/>
    </source>
</evidence>
<evidence type="ECO:0000313" key="3">
    <source>
        <dbReference type="EMBL" id="OIM21340.1"/>
    </source>
</evidence>
<evidence type="ECO:0000313" key="4">
    <source>
        <dbReference type="EMBL" id="VDB97901.1"/>
    </source>
</evidence>
<evidence type="ECO:0000256" key="1">
    <source>
        <dbReference type="SAM" id="Phobius"/>
    </source>
</evidence>
<sequence length="136" mass="15603">MYDGKPFLQLFLLIKKGLIATIAMIITMVLMLDDIENYPISKMDGNMLMISIYGSITVALLNVFQAICLFVYLNNTFRSIYVISSYISNTLLVIICTSRVNDYSFMYLGIFSGLLGIFLLTYQIWCGRRYHLVNHP</sequence>
<dbReference type="RefSeq" id="WP_004165011.1">
    <property type="nucleotide sequence ID" value="NZ_CP014324.1"/>
</dbReference>
<evidence type="ECO:0000313" key="5">
    <source>
        <dbReference type="Proteomes" id="UP000181728"/>
    </source>
</evidence>
<dbReference type="EMBL" id="WERV01000002">
    <property type="protein sequence ID" value="MDV7714907.1"/>
    <property type="molecule type" value="Genomic_DNA"/>
</dbReference>
<keyword evidence="1" id="KW-1133">Transmembrane helix</keyword>
<dbReference type="EMBL" id="MLOK01000036">
    <property type="protein sequence ID" value="OIM21340.1"/>
    <property type="molecule type" value="Genomic_DNA"/>
</dbReference>
<keyword evidence="1" id="KW-0472">Membrane</keyword>
<protein>
    <submittedName>
        <fullName evidence="3">Uncharacterized protein</fullName>
    </submittedName>
</protein>
<proteinExistence type="predicted"/>
<reference evidence="2" key="3">
    <citation type="submission" date="2019-10" db="EMBL/GenBank/DDBJ databases">
        <title>Malate fermentation in French cider.</title>
        <authorList>
            <person name="Cousin F.J."/>
            <person name="Medina Fernandez S."/>
            <person name="Misery B."/>
            <person name="Laplace J.-M."/>
            <person name="Cretenet M."/>
        </authorList>
    </citation>
    <scope>NUCLEOTIDE SEQUENCE</scope>
    <source>
        <strain evidence="2">UCMA15129</strain>
    </source>
</reference>
<feature type="transmembrane region" description="Helical" evidence="1">
    <location>
        <begin position="52"/>
        <end position="73"/>
    </location>
</feature>
<name>A0A3S7H3Q4_OENOE</name>
<dbReference type="Proteomes" id="UP001281024">
    <property type="component" value="Unassembled WGS sequence"/>
</dbReference>
<reference evidence="3 5" key="1">
    <citation type="journal article" date="2016" name="BMC Genomics">
        <title>Consensus pan-genome assembly of the specialised wine bacterium Oenococcus oeni.</title>
        <authorList>
            <person name="Sternes P.R."/>
            <person name="Borneman A.R."/>
        </authorList>
    </citation>
    <scope>NUCLEOTIDE SEQUENCE [LARGE SCALE GENOMIC DNA]</scope>
    <source>
        <strain evidence="3 5">AWRIB661</strain>
    </source>
</reference>
<dbReference type="Proteomes" id="UP000181728">
    <property type="component" value="Unassembled WGS sequence"/>
</dbReference>
<feature type="transmembrane region" description="Helical" evidence="1">
    <location>
        <begin position="12"/>
        <end position="32"/>
    </location>
</feature>
<feature type="transmembrane region" description="Helical" evidence="1">
    <location>
        <begin position="106"/>
        <end position="125"/>
    </location>
</feature>
<accession>A0A3S7H3Q4</accession>
<gene>
    <name evidence="3" type="ORF">ATX59_03960</name>
    <name evidence="2" type="ORF">GA838_03850</name>
    <name evidence="4" type="ORF">OENI_0794</name>
</gene>